<organism evidence="2 3">
    <name type="scientific">Sesamum alatum</name>
    <dbReference type="NCBI Taxonomy" id="300844"/>
    <lineage>
        <taxon>Eukaryota</taxon>
        <taxon>Viridiplantae</taxon>
        <taxon>Streptophyta</taxon>
        <taxon>Embryophyta</taxon>
        <taxon>Tracheophyta</taxon>
        <taxon>Spermatophyta</taxon>
        <taxon>Magnoliopsida</taxon>
        <taxon>eudicotyledons</taxon>
        <taxon>Gunneridae</taxon>
        <taxon>Pentapetalae</taxon>
        <taxon>asterids</taxon>
        <taxon>lamiids</taxon>
        <taxon>Lamiales</taxon>
        <taxon>Pedaliaceae</taxon>
        <taxon>Sesamum</taxon>
    </lineage>
</organism>
<feature type="compositionally biased region" description="Basic and acidic residues" evidence="1">
    <location>
        <begin position="42"/>
        <end position="58"/>
    </location>
</feature>
<accession>A0AAE1Y0H9</accession>
<gene>
    <name evidence="2" type="ORF">Salat_2096900</name>
</gene>
<name>A0AAE1Y0H9_9LAMI</name>
<sequence>MSSNSLSSLTHTTHTSSHANSRTSNPNGGEPGTTSGPVEVGEEVHDVEEPPSKEETEKVNSLFDIPAFSSLTECIVGEEDSQSLQTLSRWKARWVARYRIGGVGTIILSGWIALPGPSLPPTRVLSLLGLGDPPMQDKVQISQGETTPPWQAEVFIGTLHLNTNPSMHRDGIVEGFVNSSRKTLSYIQHEMQNGVVVVKSSEEVVEAGAK</sequence>
<reference evidence="2" key="1">
    <citation type="submission" date="2020-06" db="EMBL/GenBank/DDBJ databases">
        <authorList>
            <person name="Li T."/>
            <person name="Hu X."/>
            <person name="Zhang T."/>
            <person name="Song X."/>
            <person name="Zhang H."/>
            <person name="Dai N."/>
            <person name="Sheng W."/>
            <person name="Hou X."/>
            <person name="Wei L."/>
        </authorList>
    </citation>
    <scope>NUCLEOTIDE SEQUENCE</scope>
    <source>
        <strain evidence="2">3651</strain>
        <tissue evidence="2">Leaf</tissue>
    </source>
</reference>
<dbReference type="EMBL" id="JACGWO010000008">
    <property type="protein sequence ID" value="KAK4421463.1"/>
    <property type="molecule type" value="Genomic_DNA"/>
</dbReference>
<reference evidence="2" key="2">
    <citation type="journal article" date="2024" name="Plant">
        <title>Genomic evolution and insights into agronomic trait innovations of Sesamum species.</title>
        <authorList>
            <person name="Miao H."/>
            <person name="Wang L."/>
            <person name="Qu L."/>
            <person name="Liu H."/>
            <person name="Sun Y."/>
            <person name="Le M."/>
            <person name="Wang Q."/>
            <person name="Wei S."/>
            <person name="Zheng Y."/>
            <person name="Lin W."/>
            <person name="Duan Y."/>
            <person name="Cao H."/>
            <person name="Xiong S."/>
            <person name="Wang X."/>
            <person name="Wei L."/>
            <person name="Li C."/>
            <person name="Ma Q."/>
            <person name="Ju M."/>
            <person name="Zhao R."/>
            <person name="Li G."/>
            <person name="Mu C."/>
            <person name="Tian Q."/>
            <person name="Mei H."/>
            <person name="Zhang T."/>
            <person name="Gao T."/>
            <person name="Zhang H."/>
        </authorList>
    </citation>
    <scope>NUCLEOTIDE SEQUENCE</scope>
    <source>
        <strain evidence="2">3651</strain>
    </source>
</reference>
<dbReference type="AlphaFoldDB" id="A0AAE1Y0H9"/>
<evidence type="ECO:0000313" key="3">
    <source>
        <dbReference type="Proteomes" id="UP001293254"/>
    </source>
</evidence>
<protein>
    <submittedName>
        <fullName evidence="2">Uncharacterized protein</fullName>
    </submittedName>
</protein>
<feature type="compositionally biased region" description="Low complexity" evidence="1">
    <location>
        <begin position="1"/>
        <end position="25"/>
    </location>
</feature>
<comment type="caution">
    <text evidence="2">The sequence shown here is derived from an EMBL/GenBank/DDBJ whole genome shotgun (WGS) entry which is preliminary data.</text>
</comment>
<dbReference type="Proteomes" id="UP001293254">
    <property type="component" value="Unassembled WGS sequence"/>
</dbReference>
<keyword evidence="3" id="KW-1185">Reference proteome</keyword>
<evidence type="ECO:0000313" key="2">
    <source>
        <dbReference type="EMBL" id="KAK4421463.1"/>
    </source>
</evidence>
<evidence type="ECO:0000256" key="1">
    <source>
        <dbReference type="SAM" id="MobiDB-lite"/>
    </source>
</evidence>
<proteinExistence type="predicted"/>
<feature type="region of interest" description="Disordered" evidence="1">
    <location>
        <begin position="1"/>
        <end position="58"/>
    </location>
</feature>